<reference evidence="1" key="1">
    <citation type="submission" date="2019-09" db="EMBL/GenBank/DDBJ databases">
        <authorList>
            <person name="Li J."/>
        </authorList>
    </citation>
    <scope>NUCLEOTIDE SEQUENCE [LARGE SCALE GENOMIC DNA]</scope>
    <source>
        <strain evidence="1">NRBC 14897</strain>
    </source>
</reference>
<comment type="caution">
    <text evidence="1">The sequence shown here is derived from an EMBL/GenBank/DDBJ whole genome shotgun (WGS) entry which is preliminary data.</text>
</comment>
<protein>
    <recommendedName>
        <fullName evidence="3">Terminase</fullName>
    </recommendedName>
</protein>
<accession>A0A641ARE2</accession>
<name>A0A641ARE2_9ACTN</name>
<dbReference type="AlphaFoldDB" id="A0A641ARE2"/>
<keyword evidence="2" id="KW-1185">Reference proteome</keyword>
<evidence type="ECO:0008006" key="3">
    <source>
        <dbReference type="Google" id="ProtNLM"/>
    </source>
</evidence>
<sequence length="493" mass="53024">MSLPILEYRAQLHEQLPSLMPPPKFATDPDLSRLSLGRRQDRFSQVWLGKSFMPHQKLISDVAGELVEDPESGLLVPAYALVLITLQRQAGKSHLDMAQNAERCFTNSRYRSWYTAQTGSDARDQFLKFQDDVVDKTPLDAVVRTLRGSGREMMIFPNKSTIRPYAPTDEGLHGKQSDRNTIDEGWAFSKERGKILLQGSGPTELTRPNAQTFILSAGGTAESTWLADLVSRGRAGEPGMAFFEFGVPDDMIIEGDLTDDVYAEIARHHPAVGHTITVAALKKLRTKLPDDAEFARAAGNRWTEIIGGSISKGLWESVRHGDAIPAGVPVGYGAARAADGSEVVIAAAADLGEFVVVEILDVLRPFNAAAAVNDWTSDGELAVDRVGPSSSLADGLDTLGRKLMSLTTRDVSAGVANILDGLKPRAIRFRQHPALDDAVKVAGTRPSGDGGKLWARVAAGASIAALEAATLAVWAVGHRPPPTAAPTMRLPGE</sequence>
<gene>
    <name evidence="1" type="ORF">ESP62_004885</name>
</gene>
<evidence type="ECO:0000313" key="1">
    <source>
        <dbReference type="EMBL" id="KAA1380515.1"/>
    </source>
</evidence>
<proteinExistence type="predicted"/>
<dbReference type="Gene3D" id="3.40.50.300">
    <property type="entry name" value="P-loop containing nucleotide triphosphate hydrolases"/>
    <property type="match status" value="1"/>
</dbReference>
<dbReference type="EMBL" id="SDPP02000001">
    <property type="protein sequence ID" value="KAA1380515.1"/>
    <property type="molecule type" value="Genomic_DNA"/>
</dbReference>
<evidence type="ECO:0000313" key="2">
    <source>
        <dbReference type="Proteomes" id="UP001515100"/>
    </source>
</evidence>
<dbReference type="InterPro" id="IPR027417">
    <property type="entry name" value="P-loop_NTPase"/>
</dbReference>
<organism evidence="1 2">
    <name type="scientific">Aeromicrobium fastidiosum</name>
    <dbReference type="NCBI Taxonomy" id="52699"/>
    <lineage>
        <taxon>Bacteria</taxon>
        <taxon>Bacillati</taxon>
        <taxon>Actinomycetota</taxon>
        <taxon>Actinomycetes</taxon>
        <taxon>Propionibacteriales</taxon>
        <taxon>Nocardioidaceae</taxon>
        <taxon>Aeromicrobium</taxon>
    </lineage>
</organism>
<dbReference type="RefSeq" id="WP_129181056.1">
    <property type="nucleotide sequence ID" value="NZ_JAGIOG010000001.1"/>
</dbReference>
<dbReference type="Proteomes" id="UP001515100">
    <property type="component" value="Unassembled WGS sequence"/>
</dbReference>
<dbReference type="OrthoDB" id="3188010at2"/>